<keyword evidence="3" id="KW-1185">Reference proteome</keyword>
<gene>
    <name evidence="2" type="ORF">ECRASSUSDP1_LOCUS7325</name>
</gene>
<evidence type="ECO:0000256" key="1">
    <source>
        <dbReference type="SAM" id="Phobius"/>
    </source>
</evidence>
<organism evidence="2 3">
    <name type="scientific">Euplotes crassus</name>
    <dbReference type="NCBI Taxonomy" id="5936"/>
    <lineage>
        <taxon>Eukaryota</taxon>
        <taxon>Sar</taxon>
        <taxon>Alveolata</taxon>
        <taxon>Ciliophora</taxon>
        <taxon>Intramacronucleata</taxon>
        <taxon>Spirotrichea</taxon>
        <taxon>Hypotrichia</taxon>
        <taxon>Euplotida</taxon>
        <taxon>Euplotidae</taxon>
        <taxon>Moneuplotes</taxon>
    </lineage>
</organism>
<keyword evidence="1" id="KW-0812">Transmembrane</keyword>
<proteinExistence type="predicted"/>
<accession>A0AAD1X7J3</accession>
<protein>
    <submittedName>
        <fullName evidence="2">Uncharacterized protein</fullName>
    </submittedName>
</protein>
<dbReference type="AlphaFoldDB" id="A0AAD1X7J3"/>
<reference evidence="2" key="1">
    <citation type="submission" date="2023-07" db="EMBL/GenBank/DDBJ databases">
        <authorList>
            <consortium name="AG Swart"/>
            <person name="Singh M."/>
            <person name="Singh A."/>
            <person name="Seah K."/>
            <person name="Emmerich C."/>
        </authorList>
    </citation>
    <scope>NUCLEOTIDE SEQUENCE</scope>
    <source>
        <strain evidence="2">DP1</strain>
    </source>
</reference>
<comment type="caution">
    <text evidence="2">The sequence shown here is derived from an EMBL/GenBank/DDBJ whole genome shotgun (WGS) entry which is preliminary data.</text>
</comment>
<keyword evidence="1" id="KW-1133">Transmembrane helix</keyword>
<name>A0AAD1X7J3_EUPCR</name>
<keyword evidence="1" id="KW-0472">Membrane</keyword>
<evidence type="ECO:0000313" key="3">
    <source>
        <dbReference type="Proteomes" id="UP001295684"/>
    </source>
</evidence>
<feature type="transmembrane region" description="Helical" evidence="1">
    <location>
        <begin position="29"/>
        <end position="50"/>
    </location>
</feature>
<dbReference type="Proteomes" id="UP001295684">
    <property type="component" value="Unassembled WGS sequence"/>
</dbReference>
<evidence type="ECO:0000313" key="2">
    <source>
        <dbReference type="EMBL" id="CAI2366054.1"/>
    </source>
</evidence>
<sequence length="58" mass="6948">MLKFFWKNIKVMTFAEYFVRITLICQNNFLFSISSICISFLKVQVIYLALEFSSINFH</sequence>
<dbReference type="EMBL" id="CAMPGE010007128">
    <property type="protein sequence ID" value="CAI2366054.1"/>
    <property type="molecule type" value="Genomic_DNA"/>
</dbReference>